<evidence type="ECO:0000256" key="1">
    <source>
        <dbReference type="ARBA" id="ARBA00004123"/>
    </source>
</evidence>
<organism evidence="6 7">
    <name type="scientific">Nepenthes gracilis</name>
    <name type="common">Slender pitcher plant</name>
    <dbReference type="NCBI Taxonomy" id="150966"/>
    <lineage>
        <taxon>Eukaryota</taxon>
        <taxon>Viridiplantae</taxon>
        <taxon>Streptophyta</taxon>
        <taxon>Embryophyta</taxon>
        <taxon>Tracheophyta</taxon>
        <taxon>Spermatophyta</taxon>
        <taxon>Magnoliopsida</taxon>
        <taxon>eudicotyledons</taxon>
        <taxon>Gunneridae</taxon>
        <taxon>Pentapetalae</taxon>
        <taxon>Caryophyllales</taxon>
        <taxon>Nepenthaceae</taxon>
        <taxon>Nepenthes</taxon>
    </lineage>
</organism>
<proteinExistence type="predicted"/>
<dbReference type="GO" id="GO:0003677">
    <property type="term" value="F:DNA binding"/>
    <property type="evidence" value="ECO:0007669"/>
    <property type="project" value="UniProtKB-KW"/>
</dbReference>
<dbReference type="SUPFAM" id="SSF101936">
    <property type="entry name" value="DNA-binding pseudobarrel domain"/>
    <property type="match status" value="1"/>
</dbReference>
<evidence type="ECO:0000313" key="7">
    <source>
        <dbReference type="Proteomes" id="UP001279734"/>
    </source>
</evidence>
<evidence type="ECO:0000256" key="3">
    <source>
        <dbReference type="ARBA" id="ARBA00023125"/>
    </source>
</evidence>
<evidence type="ECO:0000256" key="4">
    <source>
        <dbReference type="ARBA" id="ARBA00023163"/>
    </source>
</evidence>
<sequence>MAREWTFQKTLEPSEVKHVMSSLRIPRKEANKLIDLLTERQKNMIKNASCTSINFYDQSTGREFIMQLIYNEKNITLLGETLWGHEIVQKLGLKAGDDIVLWYKEGHDRLNFNVWRKR</sequence>
<dbReference type="AlphaFoldDB" id="A0AAD3TAA8"/>
<dbReference type="EMBL" id="BSYO01000029">
    <property type="protein sequence ID" value="GMH25538.1"/>
    <property type="molecule type" value="Genomic_DNA"/>
</dbReference>
<dbReference type="PANTHER" id="PTHR34269">
    <property type="entry name" value="TRANSCRIPTION FACTOR B3-DOMAIN FAMILY-RELATED"/>
    <property type="match status" value="1"/>
</dbReference>
<dbReference type="InterPro" id="IPR015300">
    <property type="entry name" value="DNA-bd_pseudobarrel_sf"/>
</dbReference>
<evidence type="ECO:0000256" key="5">
    <source>
        <dbReference type="ARBA" id="ARBA00023242"/>
    </source>
</evidence>
<accession>A0AAD3TAA8</accession>
<dbReference type="Proteomes" id="UP001279734">
    <property type="component" value="Unassembled WGS sequence"/>
</dbReference>
<keyword evidence="4" id="KW-0804">Transcription</keyword>
<keyword evidence="7" id="KW-1185">Reference proteome</keyword>
<keyword evidence="3" id="KW-0238">DNA-binding</keyword>
<dbReference type="Gene3D" id="2.40.330.10">
    <property type="entry name" value="DNA-binding pseudobarrel domain"/>
    <property type="match status" value="1"/>
</dbReference>
<dbReference type="PANTHER" id="PTHR34269:SF10">
    <property type="entry name" value="TF-B3 DOMAIN-CONTAINING PROTEIN"/>
    <property type="match status" value="1"/>
</dbReference>
<evidence type="ECO:0000256" key="2">
    <source>
        <dbReference type="ARBA" id="ARBA00023015"/>
    </source>
</evidence>
<gene>
    <name evidence="6" type="ORF">Nepgr_027381</name>
</gene>
<comment type="caution">
    <text evidence="6">The sequence shown here is derived from an EMBL/GenBank/DDBJ whole genome shotgun (WGS) entry which is preliminary data.</text>
</comment>
<keyword evidence="5" id="KW-0539">Nucleus</keyword>
<protein>
    <submittedName>
        <fullName evidence="6">Uncharacterized protein</fullName>
    </submittedName>
</protein>
<keyword evidence="2" id="KW-0805">Transcription regulation</keyword>
<reference evidence="6" key="1">
    <citation type="submission" date="2023-05" db="EMBL/GenBank/DDBJ databases">
        <title>Nepenthes gracilis genome sequencing.</title>
        <authorList>
            <person name="Fukushima K."/>
        </authorList>
    </citation>
    <scope>NUCLEOTIDE SEQUENCE</scope>
    <source>
        <strain evidence="6">SING2019-196</strain>
    </source>
</reference>
<dbReference type="InterPro" id="IPR051442">
    <property type="entry name" value="B3_domain"/>
</dbReference>
<name>A0AAD3TAA8_NEPGR</name>
<dbReference type="GO" id="GO:0005634">
    <property type="term" value="C:nucleus"/>
    <property type="evidence" value="ECO:0007669"/>
    <property type="project" value="UniProtKB-SubCell"/>
</dbReference>
<comment type="subcellular location">
    <subcellularLocation>
        <location evidence="1">Nucleus</location>
    </subcellularLocation>
</comment>
<evidence type="ECO:0000313" key="6">
    <source>
        <dbReference type="EMBL" id="GMH25538.1"/>
    </source>
</evidence>